<proteinExistence type="predicted"/>
<dbReference type="GO" id="GO:0006139">
    <property type="term" value="P:nucleobase-containing compound metabolic process"/>
    <property type="evidence" value="ECO:0007669"/>
    <property type="project" value="InterPro"/>
</dbReference>
<dbReference type="AlphaFoldDB" id="A0A6A5WTS6"/>
<dbReference type="SMART" id="SM00474">
    <property type="entry name" value="35EXOc"/>
    <property type="match status" value="1"/>
</dbReference>
<dbReference type="InterPro" id="IPR012337">
    <property type="entry name" value="RNaseH-like_sf"/>
</dbReference>
<dbReference type="SUPFAM" id="SSF53098">
    <property type="entry name" value="Ribonuclease H-like"/>
    <property type="match status" value="1"/>
</dbReference>
<feature type="region of interest" description="Disordered" evidence="1">
    <location>
        <begin position="78"/>
        <end position="159"/>
    </location>
</feature>
<dbReference type="Gene3D" id="3.30.420.10">
    <property type="entry name" value="Ribonuclease H-like superfamily/Ribonuclease H"/>
    <property type="match status" value="1"/>
</dbReference>
<dbReference type="InterPro" id="IPR002562">
    <property type="entry name" value="3'-5'_exonuclease_dom"/>
</dbReference>
<dbReference type="Proteomes" id="UP000799779">
    <property type="component" value="Unassembled WGS sequence"/>
</dbReference>
<evidence type="ECO:0000313" key="3">
    <source>
        <dbReference type="EMBL" id="KAF2003601.1"/>
    </source>
</evidence>
<evidence type="ECO:0000256" key="1">
    <source>
        <dbReference type="SAM" id="MobiDB-lite"/>
    </source>
</evidence>
<dbReference type="GO" id="GO:0003676">
    <property type="term" value="F:nucleic acid binding"/>
    <property type="evidence" value="ECO:0007669"/>
    <property type="project" value="InterPro"/>
</dbReference>
<name>A0A6A5WTS6_9PLEO</name>
<dbReference type="InterPro" id="IPR036397">
    <property type="entry name" value="RNaseH_sf"/>
</dbReference>
<gene>
    <name evidence="3" type="ORF">P154DRAFT_589919</name>
</gene>
<dbReference type="EMBL" id="ML977571">
    <property type="protein sequence ID" value="KAF2003601.1"/>
    <property type="molecule type" value="Genomic_DNA"/>
</dbReference>
<organism evidence="3 4">
    <name type="scientific">Amniculicola lignicola CBS 123094</name>
    <dbReference type="NCBI Taxonomy" id="1392246"/>
    <lineage>
        <taxon>Eukaryota</taxon>
        <taxon>Fungi</taxon>
        <taxon>Dikarya</taxon>
        <taxon>Ascomycota</taxon>
        <taxon>Pezizomycotina</taxon>
        <taxon>Dothideomycetes</taxon>
        <taxon>Pleosporomycetidae</taxon>
        <taxon>Pleosporales</taxon>
        <taxon>Amniculicolaceae</taxon>
        <taxon>Amniculicola</taxon>
    </lineage>
</organism>
<protein>
    <recommendedName>
        <fullName evidence="2">3'-5' exonuclease domain-containing protein</fullName>
    </recommendedName>
</protein>
<dbReference type="OrthoDB" id="26838at2759"/>
<accession>A0A6A5WTS6</accession>
<feature type="compositionally biased region" description="Pro residues" evidence="1">
    <location>
        <begin position="80"/>
        <end position="95"/>
    </location>
</feature>
<reference evidence="3" key="1">
    <citation type="journal article" date="2020" name="Stud. Mycol.">
        <title>101 Dothideomycetes genomes: a test case for predicting lifestyles and emergence of pathogens.</title>
        <authorList>
            <person name="Haridas S."/>
            <person name="Albert R."/>
            <person name="Binder M."/>
            <person name="Bloem J."/>
            <person name="Labutti K."/>
            <person name="Salamov A."/>
            <person name="Andreopoulos B."/>
            <person name="Baker S."/>
            <person name="Barry K."/>
            <person name="Bills G."/>
            <person name="Bluhm B."/>
            <person name="Cannon C."/>
            <person name="Castanera R."/>
            <person name="Culley D."/>
            <person name="Daum C."/>
            <person name="Ezra D."/>
            <person name="Gonzalez J."/>
            <person name="Henrissat B."/>
            <person name="Kuo A."/>
            <person name="Liang C."/>
            <person name="Lipzen A."/>
            <person name="Lutzoni F."/>
            <person name="Magnuson J."/>
            <person name="Mondo S."/>
            <person name="Nolan M."/>
            <person name="Ohm R."/>
            <person name="Pangilinan J."/>
            <person name="Park H.-J."/>
            <person name="Ramirez L."/>
            <person name="Alfaro M."/>
            <person name="Sun H."/>
            <person name="Tritt A."/>
            <person name="Yoshinaga Y."/>
            <person name="Zwiers L.-H."/>
            <person name="Turgeon B."/>
            <person name="Goodwin S."/>
            <person name="Spatafora J."/>
            <person name="Crous P."/>
            <person name="Grigoriev I."/>
        </authorList>
    </citation>
    <scope>NUCLEOTIDE SEQUENCE</scope>
    <source>
        <strain evidence="3">CBS 123094</strain>
    </source>
</reference>
<dbReference type="Pfam" id="PF01612">
    <property type="entry name" value="DNA_pol_A_exo1"/>
    <property type="match status" value="1"/>
</dbReference>
<feature type="domain" description="3'-5' exonuclease" evidence="2">
    <location>
        <begin position="8"/>
        <end position="285"/>
    </location>
</feature>
<feature type="compositionally biased region" description="Pro residues" evidence="1">
    <location>
        <begin position="142"/>
        <end position="158"/>
    </location>
</feature>
<dbReference type="PANTHER" id="PTHR43040:SF1">
    <property type="entry name" value="RIBONUCLEASE D"/>
    <property type="match status" value="1"/>
</dbReference>
<evidence type="ECO:0000259" key="2">
    <source>
        <dbReference type="SMART" id="SM00474"/>
    </source>
</evidence>
<evidence type="ECO:0000313" key="4">
    <source>
        <dbReference type="Proteomes" id="UP000799779"/>
    </source>
</evidence>
<dbReference type="GO" id="GO:0008408">
    <property type="term" value="F:3'-5' exonuclease activity"/>
    <property type="evidence" value="ECO:0007669"/>
    <property type="project" value="InterPro"/>
</dbReference>
<keyword evidence="4" id="KW-1185">Reference proteome</keyword>
<feature type="compositionally biased region" description="Pro residues" evidence="1">
    <location>
        <begin position="111"/>
        <end position="122"/>
    </location>
</feature>
<sequence length="339" mass="38398">MASLQPTVEFVSTIAQLFAFIPSMIDLPTWPPSLYVDIEGTNLGRHGTLELVTIFVLPKGIVYLIDIHTMGADAFHASPPILPPTPPPTPTPGPPQRWTAGQRTYAEAAAAPPPKPDIPPGWKPVKPQKKRKRSPSSDPANNPFPTPPPTPLPTPPPTLKYILEDPHIPKIFFDVRNDSDALYSHFGVKLQGIQDLQLMELAQRINVSRQYLSGLAKCIDRHLIHTWASTQRADFSSIKSQGKHILTTQKGVFRERPLREMVVEYCVQGVVCMPLLWERYKEGLDGFWWWAVERGSRERVGESQSMGFEPAGRGKVWGPREWWVEGGEERLRREWRERR</sequence>
<dbReference type="PANTHER" id="PTHR43040">
    <property type="entry name" value="RIBONUCLEASE D"/>
    <property type="match status" value="1"/>
</dbReference>